<gene>
    <name evidence="2" type="ORF">GCM10009640_09860</name>
</gene>
<evidence type="ECO:0000256" key="1">
    <source>
        <dbReference type="SAM" id="Coils"/>
    </source>
</evidence>
<dbReference type="EMBL" id="BAAAKK010000002">
    <property type="protein sequence ID" value="GAA1420477.1"/>
    <property type="molecule type" value="Genomic_DNA"/>
</dbReference>
<sequence>MTSTPIDSQLDALRTKGSTLIAGYKQHIAEIQNDESRSAQWKREQSDDAYNAAQAELRELLTKEEKAIDDAIAHRTRTLTGSHKPLTGHDAIAARDAEDRVTGITDSSKALDMMQRAINSNDPSLAQALLTRSLQYGFAEAVSAYSSAYPATGTTLNEIEALSRHKSLNADMARQFFYGAISPAR</sequence>
<name>A0ABN1YQX8_9MICO</name>
<protein>
    <submittedName>
        <fullName evidence="2">Uncharacterized protein</fullName>
    </submittedName>
</protein>
<dbReference type="RefSeq" id="WP_343918008.1">
    <property type="nucleotide sequence ID" value="NZ_BAAAKK010000002.1"/>
</dbReference>
<proteinExistence type="predicted"/>
<feature type="coiled-coil region" evidence="1">
    <location>
        <begin position="43"/>
        <end position="70"/>
    </location>
</feature>
<evidence type="ECO:0000313" key="3">
    <source>
        <dbReference type="Proteomes" id="UP001501266"/>
    </source>
</evidence>
<reference evidence="2 3" key="1">
    <citation type="journal article" date="2019" name="Int. J. Syst. Evol. Microbiol.">
        <title>The Global Catalogue of Microorganisms (GCM) 10K type strain sequencing project: providing services to taxonomists for standard genome sequencing and annotation.</title>
        <authorList>
            <consortium name="The Broad Institute Genomics Platform"/>
            <consortium name="The Broad Institute Genome Sequencing Center for Infectious Disease"/>
            <person name="Wu L."/>
            <person name="Ma J."/>
        </authorList>
    </citation>
    <scope>NUCLEOTIDE SEQUENCE [LARGE SCALE GENOMIC DNA]</scope>
    <source>
        <strain evidence="2 3">JCM 12398</strain>
    </source>
</reference>
<keyword evidence="3" id="KW-1185">Reference proteome</keyword>
<comment type="caution">
    <text evidence="2">The sequence shown here is derived from an EMBL/GenBank/DDBJ whole genome shotgun (WGS) entry which is preliminary data.</text>
</comment>
<dbReference type="Proteomes" id="UP001501266">
    <property type="component" value="Unassembled WGS sequence"/>
</dbReference>
<organism evidence="2 3">
    <name type="scientific">Agrococcus citreus</name>
    <dbReference type="NCBI Taxonomy" id="84643"/>
    <lineage>
        <taxon>Bacteria</taxon>
        <taxon>Bacillati</taxon>
        <taxon>Actinomycetota</taxon>
        <taxon>Actinomycetes</taxon>
        <taxon>Micrococcales</taxon>
        <taxon>Microbacteriaceae</taxon>
        <taxon>Agrococcus</taxon>
    </lineage>
</organism>
<evidence type="ECO:0000313" key="2">
    <source>
        <dbReference type="EMBL" id="GAA1420477.1"/>
    </source>
</evidence>
<keyword evidence="1" id="KW-0175">Coiled coil</keyword>
<accession>A0ABN1YQX8</accession>